<evidence type="ECO:0000259" key="8">
    <source>
        <dbReference type="PROSITE" id="PS50850"/>
    </source>
</evidence>
<sequence>MKFKDFHINIKVRIIEIFISSFIGGMIFPFMAIYFAKNYGEQITGILLTVIVFIGIIINLFGGYISDLYGRKTIMVYAGIGRFIAFFIMIICNSPWFESVFITFLMMIVNIICWGVTEPAQQAMLIDVSTLEQRKLMYSITYWANNISIAIGGILGAFLFTDYLFELFIVLSFGSLITVIMIIFFIQESYFPNENEKVSPSFKMLELFKNYKVVFKDHLFIWYIIAGVLILSMEFNLTNYIAIRLSEEFINQQFIYWKIEGIQMLGFLRAENTILVALFVLFTAKFVERFKDKSVLIIGSFLFVVGYGVIAYSNNIWLLVIMMIVATVGEVIRIPVEQSNMAALPDDHNRSSYMAIKSMSTNLSFLISSIIVTFSALFPSLFIAIIITCIGIVGILIYLVIYPKIQDRVKF</sequence>
<evidence type="ECO:0000256" key="7">
    <source>
        <dbReference type="SAM" id="Phobius"/>
    </source>
</evidence>
<keyword evidence="6 7" id="KW-0472">Membrane</keyword>
<protein>
    <submittedName>
        <fullName evidence="9">MFS transporter</fullName>
    </submittedName>
</protein>
<organism evidence="9 10">
    <name type="scientific">Chengkuizengella axinellae</name>
    <dbReference type="NCBI Taxonomy" id="3064388"/>
    <lineage>
        <taxon>Bacteria</taxon>
        <taxon>Bacillati</taxon>
        <taxon>Bacillota</taxon>
        <taxon>Bacilli</taxon>
        <taxon>Bacillales</taxon>
        <taxon>Paenibacillaceae</taxon>
        <taxon>Chengkuizengella</taxon>
    </lineage>
</organism>
<feature type="transmembrane region" description="Helical" evidence="7">
    <location>
        <begin position="97"/>
        <end position="116"/>
    </location>
</feature>
<feature type="transmembrane region" description="Helical" evidence="7">
    <location>
        <begin position="355"/>
        <end position="375"/>
    </location>
</feature>
<dbReference type="InterPro" id="IPR050171">
    <property type="entry name" value="MFS_Transporters"/>
</dbReference>
<evidence type="ECO:0000313" key="9">
    <source>
        <dbReference type="EMBL" id="MDP5277126.1"/>
    </source>
</evidence>
<feature type="transmembrane region" description="Helical" evidence="7">
    <location>
        <begin position="42"/>
        <end position="62"/>
    </location>
</feature>
<dbReference type="PANTHER" id="PTHR23517">
    <property type="entry name" value="RESISTANCE PROTEIN MDTM, PUTATIVE-RELATED-RELATED"/>
    <property type="match status" value="1"/>
</dbReference>
<proteinExistence type="predicted"/>
<feature type="transmembrane region" description="Helical" evidence="7">
    <location>
        <begin position="381"/>
        <end position="401"/>
    </location>
</feature>
<evidence type="ECO:0000256" key="5">
    <source>
        <dbReference type="ARBA" id="ARBA00022989"/>
    </source>
</evidence>
<dbReference type="PROSITE" id="PS50850">
    <property type="entry name" value="MFS"/>
    <property type="match status" value="1"/>
</dbReference>
<dbReference type="InterPro" id="IPR036259">
    <property type="entry name" value="MFS_trans_sf"/>
</dbReference>
<keyword evidence="5 7" id="KW-1133">Transmembrane helix</keyword>
<dbReference type="EMBL" id="JAVAMP010000025">
    <property type="protein sequence ID" value="MDP5277126.1"/>
    <property type="molecule type" value="Genomic_DNA"/>
</dbReference>
<feature type="transmembrane region" description="Helical" evidence="7">
    <location>
        <begin position="74"/>
        <end position="91"/>
    </location>
</feature>
<gene>
    <name evidence="9" type="ORF">Q5Y73_23805</name>
</gene>
<dbReference type="InterPro" id="IPR020846">
    <property type="entry name" value="MFS_dom"/>
</dbReference>
<dbReference type="PANTHER" id="PTHR23517:SF3">
    <property type="entry name" value="INTEGRAL MEMBRANE TRANSPORT PROTEIN"/>
    <property type="match status" value="1"/>
</dbReference>
<dbReference type="Gene3D" id="1.20.1250.20">
    <property type="entry name" value="MFS general substrate transporter like domains"/>
    <property type="match status" value="2"/>
</dbReference>
<reference evidence="9 10" key="1">
    <citation type="submission" date="2023-08" db="EMBL/GenBank/DDBJ databases">
        <authorList>
            <person name="Park J.-S."/>
        </authorList>
    </citation>
    <scope>NUCLEOTIDE SEQUENCE [LARGE SCALE GENOMIC DNA]</scope>
    <source>
        <strain evidence="9 10">2205SS18-9</strain>
    </source>
</reference>
<evidence type="ECO:0000256" key="4">
    <source>
        <dbReference type="ARBA" id="ARBA00022692"/>
    </source>
</evidence>
<evidence type="ECO:0000313" key="10">
    <source>
        <dbReference type="Proteomes" id="UP001231941"/>
    </source>
</evidence>
<evidence type="ECO:0000256" key="1">
    <source>
        <dbReference type="ARBA" id="ARBA00004651"/>
    </source>
</evidence>
<feature type="transmembrane region" description="Helical" evidence="7">
    <location>
        <begin position="262"/>
        <end position="282"/>
    </location>
</feature>
<dbReference type="PROSITE" id="PS00216">
    <property type="entry name" value="SUGAR_TRANSPORT_1"/>
    <property type="match status" value="1"/>
</dbReference>
<dbReference type="RefSeq" id="WP_305994428.1">
    <property type="nucleotide sequence ID" value="NZ_JAVAMP010000025.1"/>
</dbReference>
<feature type="domain" description="Major facilitator superfamily (MFS) profile" evidence="8">
    <location>
        <begin position="1"/>
        <end position="406"/>
    </location>
</feature>
<keyword evidence="3" id="KW-1003">Cell membrane</keyword>
<evidence type="ECO:0000256" key="2">
    <source>
        <dbReference type="ARBA" id="ARBA00022448"/>
    </source>
</evidence>
<feature type="transmembrane region" description="Helical" evidence="7">
    <location>
        <begin position="294"/>
        <end position="310"/>
    </location>
</feature>
<evidence type="ECO:0000256" key="3">
    <source>
        <dbReference type="ARBA" id="ARBA00022475"/>
    </source>
</evidence>
<dbReference type="Pfam" id="PF07690">
    <property type="entry name" value="MFS_1"/>
    <property type="match status" value="2"/>
</dbReference>
<feature type="transmembrane region" description="Helical" evidence="7">
    <location>
        <begin position="167"/>
        <end position="186"/>
    </location>
</feature>
<feature type="transmembrane region" description="Helical" evidence="7">
    <location>
        <begin position="136"/>
        <end position="161"/>
    </location>
</feature>
<keyword evidence="2" id="KW-0813">Transport</keyword>
<feature type="transmembrane region" description="Helical" evidence="7">
    <location>
        <begin position="12"/>
        <end position="36"/>
    </location>
</feature>
<feature type="transmembrane region" description="Helical" evidence="7">
    <location>
        <begin position="316"/>
        <end position="334"/>
    </location>
</feature>
<dbReference type="InterPro" id="IPR005829">
    <property type="entry name" value="Sugar_transporter_CS"/>
</dbReference>
<dbReference type="Proteomes" id="UP001231941">
    <property type="component" value="Unassembled WGS sequence"/>
</dbReference>
<keyword evidence="10" id="KW-1185">Reference proteome</keyword>
<comment type="subcellular location">
    <subcellularLocation>
        <location evidence="1">Cell membrane</location>
        <topology evidence="1">Multi-pass membrane protein</topology>
    </subcellularLocation>
</comment>
<dbReference type="SUPFAM" id="SSF103473">
    <property type="entry name" value="MFS general substrate transporter"/>
    <property type="match status" value="1"/>
</dbReference>
<keyword evidence="4 7" id="KW-0812">Transmembrane</keyword>
<dbReference type="InterPro" id="IPR011701">
    <property type="entry name" value="MFS"/>
</dbReference>
<comment type="caution">
    <text evidence="9">The sequence shown here is derived from an EMBL/GenBank/DDBJ whole genome shotgun (WGS) entry which is preliminary data.</text>
</comment>
<accession>A0ABT9J680</accession>
<feature type="transmembrane region" description="Helical" evidence="7">
    <location>
        <begin position="219"/>
        <end position="242"/>
    </location>
</feature>
<name>A0ABT9J680_9BACL</name>
<evidence type="ECO:0000256" key="6">
    <source>
        <dbReference type="ARBA" id="ARBA00023136"/>
    </source>
</evidence>